<dbReference type="PANTHER" id="PTHR31912:SF34">
    <property type="entry name" value="NOTOCHORD-RELATED PROTEIN"/>
    <property type="match status" value="1"/>
</dbReference>
<proteinExistence type="predicted"/>
<accession>A0A1Y2J4F0</accession>
<evidence type="ECO:0000313" key="2">
    <source>
        <dbReference type="Proteomes" id="UP000193067"/>
    </source>
</evidence>
<name>A0A1Y2J4F0_TRAC3</name>
<organism evidence="1 2">
    <name type="scientific">Trametes coccinea (strain BRFM310)</name>
    <name type="common">Pycnoporus coccineus</name>
    <dbReference type="NCBI Taxonomy" id="1353009"/>
    <lineage>
        <taxon>Eukaryota</taxon>
        <taxon>Fungi</taxon>
        <taxon>Dikarya</taxon>
        <taxon>Basidiomycota</taxon>
        <taxon>Agaricomycotina</taxon>
        <taxon>Agaricomycetes</taxon>
        <taxon>Polyporales</taxon>
        <taxon>Polyporaceae</taxon>
        <taxon>Trametes</taxon>
    </lineage>
</organism>
<dbReference type="STRING" id="1353009.A0A1Y2J4F0"/>
<dbReference type="OrthoDB" id="2791548at2759"/>
<dbReference type="EMBL" id="KZ084086">
    <property type="protein sequence ID" value="OSD08227.1"/>
    <property type="molecule type" value="Genomic_DNA"/>
</dbReference>
<dbReference type="PANTHER" id="PTHR31912">
    <property type="entry name" value="IP13529P"/>
    <property type="match status" value="1"/>
</dbReference>
<reference evidence="1 2" key="1">
    <citation type="journal article" date="2015" name="Biotechnol. Biofuels">
        <title>Enhanced degradation of softwood versus hardwood by the white-rot fungus Pycnoporus coccineus.</title>
        <authorList>
            <person name="Couturier M."/>
            <person name="Navarro D."/>
            <person name="Chevret D."/>
            <person name="Henrissat B."/>
            <person name="Piumi F."/>
            <person name="Ruiz-Duenas F.J."/>
            <person name="Martinez A.T."/>
            <person name="Grigoriev I.V."/>
            <person name="Riley R."/>
            <person name="Lipzen A."/>
            <person name="Berrin J.G."/>
            <person name="Master E.R."/>
            <person name="Rosso M.N."/>
        </authorList>
    </citation>
    <scope>NUCLEOTIDE SEQUENCE [LARGE SCALE GENOMIC DNA]</scope>
    <source>
        <strain evidence="1 2">BRFM310</strain>
    </source>
</reference>
<protein>
    <submittedName>
        <fullName evidence="1">Uncharacterized protein</fullName>
    </submittedName>
</protein>
<dbReference type="AlphaFoldDB" id="A0A1Y2J4F0"/>
<gene>
    <name evidence="1" type="ORF">PYCCODRAFT_1441218</name>
</gene>
<evidence type="ECO:0000313" key="1">
    <source>
        <dbReference type="EMBL" id="OSD08227.1"/>
    </source>
</evidence>
<sequence length="971" mass="111643">MTVYTITHHCHRAVMKWFMVDMMDYLPRKPISDDQMKESKGVNVPTFTALRKFQTHAARQIGFCTTHHITALNNEYVANKPAELFRLNLANPLVRPQMRLYPEICGPTLDNGQLMWADWKHAPQRHFYIKEIALLQDGRFVIPLRFITVRGIESFDRLELAYHSDNLPICYNWKSRHFEIQHDRMIREEATTLHKNFLDLQAAGYAASFAGKFITSPPAWVADMPHPLMPWSDDVSGNRTKQYNAHTNIYIANANLPHAKLQQEYFIHFVSTSQYASSLEQMHVIADDTGPNRWHMGYDCLLEQEVIYRIIPHVLPADNPQQAEHCLHITGKGNHPCRRCKVGGTAAECEQDQIYEQFFLGGTQRTVDTTICHIREQLRTACLGVQDAVDSLQTKTGVKDKIAQHWINILVPMARERQQLRLYDAQHKDAQLRDMHLRQDERRVVREDIKKEIQSELFTWLISQPEHTYAMLSPLSHHYNPLLAVPSIDVHQDTLCKLLHTYLLGVDKYAWHKTNTEWDKKNEELFSVRLRASSIDGLTLTSVLGDYITRYPNSLLGKHFKIIQQLAVFQLYDGVCPPLVFDLWKATGELGAMLWFHKIRDMETYIDDLGVLIANLLDIWAIIDPMRIIVKQKLHIFECWNTIFRHCSIHSNHHAASHDIARTLADTERFKHQVSGGWWPLCKEDADSESTANRFRNFLFKHTELQRRLGWVDPGLVVPGMFILVIGSTLCDLAGLIIRDSGSVRLLSVNKRNPSAWSLLIAQSEDVCRTGSWVFYRNQSTSAICAGRIYAILTHLLTGNSTVIIDCFHVNLDRDSYFNMPVLYHSEAAPVSSTVDPTVRPCLLLHKCTPLTDADILFSFNAQHHCRSAGCTEYFEQTVFQERQATSITRKDLVHKSDQLFLINMHALHNAARVREVLPRELTRPIPYVADQIAKHQELHCVSRGLLSVHKPGPRPQKHALAIKSRRAKVL</sequence>
<dbReference type="Proteomes" id="UP000193067">
    <property type="component" value="Unassembled WGS sequence"/>
</dbReference>
<keyword evidence="2" id="KW-1185">Reference proteome</keyword>